<sequence length="159" mass="17287">MEAIKDAFANCKAQDRAALITAGAASFPKIRSQHPIPGLRDLRNLTPSPIRPPHRSDHDPPEPETAARHRWSIEVQNWGSSPILGRGRQYQSASLEPEATASSGASGPVHRDARLSYIPLIASSTSDAHMKLLCVVLTLLLASHLGWELAEPMRSLMDA</sequence>
<proteinExistence type="predicted"/>
<dbReference type="EMBL" id="JAPVEB010000005">
    <property type="protein sequence ID" value="KAJ5264177.1"/>
    <property type="molecule type" value="Genomic_DNA"/>
</dbReference>
<feature type="region of interest" description="Disordered" evidence="1">
    <location>
        <begin position="30"/>
        <end position="68"/>
    </location>
</feature>
<keyword evidence="3" id="KW-1185">Reference proteome</keyword>
<name>A0ABQ8WC00_PENCH</name>
<dbReference type="Proteomes" id="UP001220256">
    <property type="component" value="Unassembled WGS sequence"/>
</dbReference>
<protein>
    <submittedName>
        <fullName evidence="2">Uncharacterized protein</fullName>
    </submittedName>
</protein>
<reference evidence="2 3" key="1">
    <citation type="journal article" date="2023" name="IMA Fungus">
        <title>Comparative genomic study of the Penicillium genus elucidates a diverse pangenome and 15 lateral gene transfer events.</title>
        <authorList>
            <person name="Petersen C."/>
            <person name="Sorensen T."/>
            <person name="Nielsen M.R."/>
            <person name="Sondergaard T.E."/>
            <person name="Sorensen J.L."/>
            <person name="Fitzpatrick D.A."/>
            <person name="Frisvad J.C."/>
            <person name="Nielsen K.L."/>
        </authorList>
    </citation>
    <scope>NUCLEOTIDE SEQUENCE [LARGE SCALE GENOMIC DNA]</scope>
    <source>
        <strain evidence="2 3">IBT 3361</strain>
    </source>
</reference>
<accession>A0ABQ8WC00</accession>
<feature type="compositionally biased region" description="Basic and acidic residues" evidence="1">
    <location>
        <begin position="54"/>
        <end position="67"/>
    </location>
</feature>
<feature type="compositionally biased region" description="Polar residues" evidence="1">
    <location>
        <begin position="89"/>
        <end position="105"/>
    </location>
</feature>
<feature type="region of interest" description="Disordered" evidence="1">
    <location>
        <begin position="80"/>
        <end position="108"/>
    </location>
</feature>
<gene>
    <name evidence="2" type="ORF">N7505_008098</name>
</gene>
<comment type="caution">
    <text evidence="2">The sequence shown here is derived from an EMBL/GenBank/DDBJ whole genome shotgun (WGS) entry which is preliminary data.</text>
</comment>
<evidence type="ECO:0000313" key="3">
    <source>
        <dbReference type="Proteomes" id="UP001220256"/>
    </source>
</evidence>
<organism evidence="2 3">
    <name type="scientific">Penicillium chrysogenum</name>
    <name type="common">Penicillium notatum</name>
    <dbReference type="NCBI Taxonomy" id="5076"/>
    <lineage>
        <taxon>Eukaryota</taxon>
        <taxon>Fungi</taxon>
        <taxon>Dikarya</taxon>
        <taxon>Ascomycota</taxon>
        <taxon>Pezizomycotina</taxon>
        <taxon>Eurotiomycetes</taxon>
        <taxon>Eurotiomycetidae</taxon>
        <taxon>Eurotiales</taxon>
        <taxon>Aspergillaceae</taxon>
        <taxon>Penicillium</taxon>
        <taxon>Penicillium chrysogenum species complex</taxon>
    </lineage>
</organism>
<evidence type="ECO:0000313" key="2">
    <source>
        <dbReference type="EMBL" id="KAJ5264177.1"/>
    </source>
</evidence>
<evidence type="ECO:0000256" key="1">
    <source>
        <dbReference type="SAM" id="MobiDB-lite"/>
    </source>
</evidence>